<name>A0A9D4RI50_DREPO</name>
<protein>
    <recommendedName>
        <fullName evidence="4">Secreted protein</fullName>
    </recommendedName>
</protein>
<sequence>MQVIALFACLVAYVAAAPSLGPCLFDGRVYSAGDTIIISKCLASMKCLGDNNYGELTSLGGVCPQKREADGQNGCLFDGRVYGKGDTILIQPCLATMICEGYNSYSFPRALGYVLDSNYGIVRSPSSSASSS</sequence>
<comment type="caution">
    <text evidence="2">The sequence shown here is derived from an EMBL/GenBank/DDBJ whole genome shotgun (WGS) entry which is preliminary data.</text>
</comment>
<evidence type="ECO:0000256" key="1">
    <source>
        <dbReference type="SAM" id="SignalP"/>
    </source>
</evidence>
<dbReference type="EMBL" id="JAIWYP010000002">
    <property type="protein sequence ID" value="KAH3867362.1"/>
    <property type="molecule type" value="Genomic_DNA"/>
</dbReference>
<organism evidence="2 3">
    <name type="scientific">Dreissena polymorpha</name>
    <name type="common">Zebra mussel</name>
    <name type="synonym">Mytilus polymorpha</name>
    <dbReference type="NCBI Taxonomy" id="45954"/>
    <lineage>
        <taxon>Eukaryota</taxon>
        <taxon>Metazoa</taxon>
        <taxon>Spiralia</taxon>
        <taxon>Lophotrochozoa</taxon>
        <taxon>Mollusca</taxon>
        <taxon>Bivalvia</taxon>
        <taxon>Autobranchia</taxon>
        <taxon>Heteroconchia</taxon>
        <taxon>Euheterodonta</taxon>
        <taxon>Imparidentia</taxon>
        <taxon>Neoheterodontei</taxon>
        <taxon>Myida</taxon>
        <taxon>Dreissenoidea</taxon>
        <taxon>Dreissenidae</taxon>
        <taxon>Dreissena</taxon>
    </lineage>
</organism>
<gene>
    <name evidence="2" type="ORF">DPMN_030488</name>
</gene>
<feature type="chain" id="PRO_5039380670" description="Secreted protein" evidence="1">
    <location>
        <begin position="17"/>
        <end position="132"/>
    </location>
</feature>
<keyword evidence="3" id="KW-1185">Reference proteome</keyword>
<evidence type="ECO:0000313" key="3">
    <source>
        <dbReference type="Proteomes" id="UP000828390"/>
    </source>
</evidence>
<evidence type="ECO:0000313" key="2">
    <source>
        <dbReference type="EMBL" id="KAH3867362.1"/>
    </source>
</evidence>
<accession>A0A9D4RI50</accession>
<dbReference type="Proteomes" id="UP000828390">
    <property type="component" value="Unassembled WGS sequence"/>
</dbReference>
<dbReference type="AlphaFoldDB" id="A0A9D4RI50"/>
<proteinExistence type="predicted"/>
<keyword evidence="1" id="KW-0732">Signal</keyword>
<feature type="signal peptide" evidence="1">
    <location>
        <begin position="1"/>
        <end position="16"/>
    </location>
</feature>
<reference evidence="2" key="1">
    <citation type="journal article" date="2019" name="bioRxiv">
        <title>The Genome of the Zebra Mussel, Dreissena polymorpha: A Resource for Invasive Species Research.</title>
        <authorList>
            <person name="McCartney M.A."/>
            <person name="Auch B."/>
            <person name="Kono T."/>
            <person name="Mallez S."/>
            <person name="Zhang Y."/>
            <person name="Obille A."/>
            <person name="Becker A."/>
            <person name="Abrahante J.E."/>
            <person name="Garbe J."/>
            <person name="Badalamenti J.P."/>
            <person name="Herman A."/>
            <person name="Mangelson H."/>
            <person name="Liachko I."/>
            <person name="Sullivan S."/>
            <person name="Sone E.D."/>
            <person name="Koren S."/>
            <person name="Silverstein K.A.T."/>
            <person name="Beckman K.B."/>
            <person name="Gohl D.M."/>
        </authorList>
    </citation>
    <scope>NUCLEOTIDE SEQUENCE</scope>
    <source>
        <strain evidence="2">Duluth1</strain>
        <tissue evidence="2">Whole animal</tissue>
    </source>
</reference>
<evidence type="ECO:0008006" key="4">
    <source>
        <dbReference type="Google" id="ProtNLM"/>
    </source>
</evidence>
<reference evidence="2" key="2">
    <citation type="submission" date="2020-11" db="EMBL/GenBank/DDBJ databases">
        <authorList>
            <person name="McCartney M.A."/>
            <person name="Auch B."/>
            <person name="Kono T."/>
            <person name="Mallez S."/>
            <person name="Becker A."/>
            <person name="Gohl D.M."/>
            <person name="Silverstein K.A.T."/>
            <person name="Koren S."/>
            <person name="Bechman K.B."/>
            <person name="Herman A."/>
            <person name="Abrahante J.E."/>
            <person name="Garbe J."/>
        </authorList>
    </citation>
    <scope>NUCLEOTIDE SEQUENCE</scope>
    <source>
        <strain evidence="2">Duluth1</strain>
        <tissue evidence="2">Whole animal</tissue>
    </source>
</reference>